<name>A0ABP0NS81_9DINO</name>
<protein>
    <recommendedName>
        <fullName evidence="3">Peroxidase</fullName>
    </recommendedName>
</protein>
<evidence type="ECO:0008006" key="3">
    <source>
        <dbReference type="Google" id="ProtNLM"/>
    </source>
</evidence>
<accession>A0ABP0NS81</accession>
<comment type="caution">
    <text evidence="1">The sequence shown here is derived from an EMBL/GenBank/DDBJ whole genome shotgun (WGS) entry which is preliminary data.</text>
</comment>
<dbReference type="EMBL" id="CAXAMM010030556">
    <property type="protein sequence ID" value="CAK9066645.1"/>
    <property type="molecule type" value="Genomic_DNA"/>
</dbReference>
<reference evidence="1 2" key="1">
    <citation type="submission" date="2024-02" db="EMBL/GenBank/DDBJ databases">
        <authorList>
            <person name="Chen Y."/>
            <person name="Shah S."/>
            <person name="Dougan E. K."/>
            <person name="Thang M."/>
            <person name="Chan C."/>
        </authorList>
    </citation>
    <scope>NUCLEOTIDE SEQUENCE [LARGE SCALE GENOMIC DNA]</scope>
</reference>
<dbReference type="Gene3D" id="1.10.640.10">
    <property type="entry name" value="Haem peroxidase domain superfamily, animal type"/>
    <property type="match status" value="1"/>
</dbReference>
<feature type="non-terminal residue" evidence="1">
    <location>
        <position position="1"/>
    </location>
</feature>
<evidence type="ECO:0000313" key="2">
    <source>
        <dbReference type="Proteomes" id="UP001642464"/>
    </source>
</evidence>
<dbReference type="InterPro" id="IPR037120">
    <property type="entry name" value="Haem_peroxidase_sf_animal"/>
</dbReference>
<keyword evidence="2" id="KW-1185">Reference proteome</keyword>
<sequence length="180" mass="19479">SGNIRAGPMTLRAILETAMTFHSSGKTTAKKIDAKARRAARSVHGLSKYDTLVRESVVIAGFTDALDAMRDDSDPASDVDAGMTFFGQFIDHDVTLDAQSAIGTRIDPRSIRNVRTPALDLDCVYGDGPEASPHLYSPRHEGFLNFGTKANPRDLARNAHGTALIGDPRNDENQIVSQLQ</sequence>
<gene>
    <name evidence="1" type="ORF">SCF082_LOCUS33883</name>
</gene>
<organism evidence="1 2">
    <name type="scientific">Durusdinium trenchii</name>
    <dbReference type="NCBI Taxonomy" id="1381693"/>
    <lineage>
        <taxon>Eukaryota</taxon>
        <taxon>Sar</taxon>
        <taxon>Alveolata</taxon>
        <taxon>Dinophyceae</taxon>
        <taxon>Suessiales</taxon>
        <taxon>Symbiodiniaceae</taxon>
        <taxon>Durusdinium</taxon>
    </lineage>
</organism>
<dbReference type="SUPFAM" id="SSF48113">
    <property type="entry name" value="Heme-dependent peroxidases"/>
    <property type="match status" value="1"/>
</dbReference>
<dbReference type="InterPro" id="IPR010255">
    <property type="entry name" value="Haem_peroxidase_sf"/>
</dbReference>
<feature type="non-terminal residue" evidence="1">
    <location>
        <position position="180"/>
    </location>
</feature>
<evidence type="ECO:0000313" key="1">
    <source>
        <dbReference type="EMBL" id="CAK9066645.1"/>
    </source>
</evidence>
<dbReference type="Proteomes" id="UP001642464">
    <property type="component" value="Unassembled WGS sequence"/>
</dbReference>
<proteinExistence type="predicted"/>